<evidence type="ECO:0000256" key="1">
    <source>
        <dbReference type="SAM" id="Phobius"/>
    </source>
</evidence>
<accession>A0AA97FEM3</accession>
<feature type="transmembrane region" description="Helical" evidence="1">
    <location>
        <begin position="100"/>
        <end position="121"/>
    </location>
</feature>
<dbReference type="RefSeq" id="WP_317136252.1">
    <property type="nucleotide sequence ID" value="NZ_CP043875.1"/>
</dbReference>
<dbReference type="KEGG" id="mefw:F1737_09010"/>
<dbReference type="EMBL" id="CP043875">
    <property type="protein sequence ID" value="WOF16819.1"/>
    <property type="molecule type" value="Genomic_DNA"/>
</dbReference>
<keyword evidence="1" id="KW-0472">Membrane</keyword>
<keyword evidence="3" id="KW-1185">Reference proteome</keyword>
<proteinExistence type="predicted"/>
<name>A0AA97FEM3_9EURY</name>
<evidence type="ECO:0000313" key="3">
    <source>
        <dbReference type="Proteomes" id="UP001301797"/>
    </source>
</evidence>
<evidence type="ECO:0000313" key="2">
    <source>
        <dbReference type="EMBL" id="WOF16819.1"/>
    </source>
</evidence>
<dbReference type="Proteomes" id="UP001301797">
    <property type="component" value="Chromosome"/>
</dbReference>
<dbReference type="GeneID" id="85230301"/>
<sequence>MKSTSSILLLTLLFSMILCPAAMAAEDDIKITFTDLDFNKNTEIIVYDGTGELIKETNTSGTISLNSSYSYLFVFKPSEQTWFQNPLNSLEFLSVQMPTYIAYALWFAVILGSIVIVGRIFKVW</sequence>
<keyword evidence="1" id="KW-1133">Transmembrane helix</keyword>
<keyword evidence="1" id="KW-0812">Transmembrane</keyword>
<reference evidence="2 3" key="1">
    <citation type="submission" date="2019-09" db="EMBL/GenBank/DDBJ databases">
        <title>The complete genome of Methanoplanus sp. FWC-SCC4.</title>
        <authorList>
            <person name="Chen S.-C."/>
            <person name="Zhou Y.-Z."/>
            <person name="Lai M.-C."/>
        </authorList>
    </citation>
    <scope>NUCLEOTIDE SEQUENCE [LARGE SCALE GENOMIC DNA]</scope>
    <source>
        <strain evidence="2 3">FWC-SCC4</strain>
    </source>
</reference>
<gene>
    <name evidence="2" type="ORF">F1737_09010</name>
</gene>
<dbReference type="AlphaFoldDB" id="A0AA97FEM3"/>
<organism evidence="2 3">
    <name type="scientific">Methanochimaera problematica</name>
    <dbReference type="NCBI Taxonomy" id="2609417"/>
    <lineage>
        <taxon>Archaea</taxon>
        <taxon>Methanobacteriati</taxon>
        <taxon>Methanobacteriota</taxon>
        <taxon>Stenosarchaea group</taxon>
        <taxon>Methanomicrobia</taxon>
        <taxon>Methanomicrobiales</taxon>
        <taxon>Methanomicrobiaceae</taxon>
        <taxon>Methanochimaera</taxon>
    </lineage>
</organism>
<protein>
    <submittedName>
        <fullName evidence="2">Uncharacterized protein</fullName>
    </submittedName>
</protein>